<comment type="caution">
    <text evidence="1">The sequence shown here is derived from an EMBL/GenBank/DDBJ whole genome shotgun (WGS) entry which is preliminary data.</text>
</comment>
<reference evidence="1" key="2">
    <citation type="journal article" date="2021" name="PeerJ">
        <title>Extensive microbial diversity within the chicken gut microbiome revealed by metagenomics and culture.</title>
        <authorList>
            <person name="Gilroy R."/>
            <person name="Ravi A."/>
            <person name="Getino M."/>
            <person name="Pursley I."/>
            <person name="Horton D.L."/>
            <person name="Alikhan N.F."/>
            <person name="Baker D."/>
            <person name="Gharbi K."/>
            <person name="Hall N."/>
            <person name="Watson M."/>
            <person name="Adriaenssens E.M."/>
            <person name="Foster-Nyarko E."/>
            <person name="Jarju S."/>
            <person name="Secka A."/>
            <person name="Antonio M."/>
            <person name="Oren A."/>
            <person name="Chaudhuri R.R."/>
            <person name="La Ragione R."/>
            <person name="Hildebrand F."/>
            <person name="Pallen M.J."/>
        </authorList>
    </citation>
    <scope>NUCLEOTIDE SEQUENCE</scope>
    <source>
        <strain evidence="1">B3-2255</strain>
    </source>
</reference>
<organism evidence="1 2">
    <name type="scientific">Candidatus Merdivivens faecigallinarum</name>
    <dbReference type="NCBI Taxonomy" id="2840871"/>
    <lineage>
        <taxon>Bacteria</taxon>
        <taxon>Pseudomonadati</taxon>
        <taxon>Bacteroidota</taxon>
        <taxon>Bacteroidia</taxon>
        <taxon>Bacteroidales</taxon>
        <taxon>Muribaculaceae</taxon>
        <taxon>Muribaculaceae incertae sedis</taxon>
        <taxon>Candidatus Merdivivens</taxon>
    </lineage>
</organism>
<gene>
    <name evidence="1" type="ORF">IAC87_00005</name>
</gene>
<reference evidence="1" key="1">
    <citation type="submission" date="2020-10" db="EMBL/GenBank/DDBJ databases">
        <authorList>
            <person name="Gilroy R."/>
        </authorList>
    </citation>
    <scope>NUCLEOTIDE SEQUENCE</scope>
    <source>
        <strain evidence="1">B3-2255</strain>
    </source>
</reference>
<sequence>MPEEHVNLSEIGKYKNHIMYVSDRDGVDDLYGTDIATGETRRFLSTPYGMESYVFDTAGGKLYFSKLGTKGYLPHVSLGDGETLPVTDSIWRNPITEEITRTARSQIPDSLFAREPDTSSFVKKRYCKAGHIFNIHSWAPFYFDTDNLRTLSFDALNETASIGAAVWSQNHLGTAQTMLGYFYKNKRHGGAFRFTYSGLYPVIELNAKFNSRAFIRNTLDLIEKETSSTMSESPYRDPSLQISLSAYVPFAFNYGGWSRGLIPQVSAGFSNDRYEIITAIDGGKMYERYRYVVNFTASLRYYQMRQTPVAAVYPEYGFGIEAGLAGTGNMRRYIGDRVYGYVYGYLPGIANQGIKLSALHVRNLQEKPLAIGSISLAPRGLSGNAQALFNPSCGTLATADYAAPVYLGDISIPGILYFKRAVLTPFFDIAFSHDRGNGGECFSAGGDITFEVHIFNLPYSFSVGTRLAYNGGSLLARLPGTDRFYAGFLFSASFD</sequence>
<dbReference type="EMBL" id="JADILY010000001">
    <property type="protein sequence ID" value="MBO8480921.1"/>
    <property type="molecule type" value="Genomic_DNA"/>
</dbReference>
<accession>A0A9D9IZ98</accession>
<evidence type="ECO:0000313" key="2">
    <source>
        <dbReference type="Proteomes" id="UP000823772"/>
    </source>
</evidence>
<dbReference type="AlphaFoldDB" id="A0A9D9IZ98"/>
<dbReference type="Proteomes" id="UP000823772">
    <property type="component" value="Unassembled WGS sequence"/>
</dbReference>
<name>A0A9D9IZ98_9BACT</name>
<proteinExistence type="predicted"/>
<dbReference type="SUPFAM" id="SSF69304">
    <property type="entry name" value="Tricorn protease N-terminal domain"/>
    <property type="match status" value="1"/>
</dbReference>
<protein>
    <submittedName>
        <fullName evidence="1">Uncharacterized protein</fullName>
    </submittedName>
</protein>
<evidence type="ECO:0000313" key="1">
    <source>
        <dbReference type="EMBL" id="MBO8480921.1"/>
    </source>
</evidence>